<dbReference type="OrthoDB" id="5964374at2759"/>
<evidence type="ECO:0000259" key="4">
    <source>
        <dbReference type="PROSITE" id="PS50888"/>
    </source>
</evidence>
<evidence type="ECO:0000313" key="6">
    <source>
        <dbReference type="Proteomes" id="UP000694865"/>
    </source>
</evidence>
<dbReference type="GO" id="GO:0003700">
    <property type="term" value="F:DNA-binding transcription factor activity"/>
    <property type="evidence" value="ECO:0007669"/>
    <property type="project" value="InterPro"/>
</dbReference>
<dbReference type="GO" id="GO:0046983">
    <property type="term" value="F:protein dimerization activity"/>
    <property type="evidence" value="ECO:0007669"/>
    <property type="project" value="InterPro"/>
</dbReference>
<feature type="region of interest" description="Disordered" evidence="3">
    <location>
        <begin position="186"/>
        <end position="294"/>
    </location>
</feature>
<dbReference type="CDD" id="cd11400">
    <property type="entry name" value="bHLHzip_Myc"/>
    <property type="match status" value="1"/>
</dbReference>
<evidence type="ECO:0000313" key="5">
    <source>
        <dbReference type="EMBL" id="ACH73249.1"/>
    </source>
</evidence>
<dbReference type="GO" id="GO:0003677">
    <property type="term" value="F:DNA binding"/>
    <property type="evidence" value="ECO:0007669"/>
    <property type="project" value="UniProtKB-UniRule"/>
</dbReference>
<dbReference type="FunFam" id="4.10.280.10:FF:000019">
    <property type="entry name" value="Myc proto-oncogene protein"/>
    <property type="match status" value="1"/>
</dbReference>
<dbReference type="EMBL" id="EU939767">
    <property type="protein sequence ID" value="ACH73249.1"/>
    <property type="molecule type" value="mRNA"/>
</dbReference>
<comment type="subcellular location">
    <subcellularLocation>
        <location evidence="2">Nucleus</location>
    </subcellularLocation>
</comment>
<dbReference type="KEGG" id="sko:100303478"/>
<dbReference type="InterPro" id="IPR036638">
    <property type="entry name" value="HLH_DNA-bd_sf"/>
</dbReference>
<dbReference type="Pfam" id="PF00010">
    <property type="entry name" value="HLH"/>
    <property type="match status" value="1"/>
</dbReference>
<evidence type="ECO:0000256" key="2">
    <source>
        <dbReference type="PIRNR" id="PIRNR001705"/>
    </source>
</evidence>
<keyword evidence="1 2" id="KW-0238">DNA-binding</keyword>
<dbReference type="RefSeq" id="NP_001158444.1">
    <property type="nucleotide sequence ID" value="NM_001164972.1"/>
</dbReference>
<reference evidence="5" key="2">
    <citation type="submission" date="2008-08" db="EMBL/GenBank/DDBJ databases">
        <title>cDNA Sequences for Transcription Factors and Signaling Proteins of the Hemichordate Saccoglossus kowalevskii: Efficacy of the Expressed Sequence Tag (EST) Approach for Evolutionary and Developmental Studies of a New Organism.</title>
        <authorList>
            <person name="Freeman R.M.Jr."/>
            <person name="Wu M."/>
            <person name="Cordonnier-Pratt M.-M."/>
            <person name="Pratt L.H."/>
            <person name="Gruber C.E."/>
            <person name="Smith M."/>
            <person name="Lander E.S."/>
            <person name="Stange-Thomann N."/>
            <person name="Lowe C.J."/>
            <person name="Gehart J."/>
            <person name="Kirschner M."/>
        </authorList>
    </citation>
    <scope>NUCLEOTIDE SEQUENCE</scope>
</reference>
<dbReference type="PRINTS" id="PR00044">
    <property type="entry name" value="LEUZIPPRMYC"/>
</dbReference>
<comment type="subunit">
    <text evidence="2">Efficient DNA binding requires dimerization with another bHLH protein.</text>
</comment>
<accession>B5THP1</accession>
<dbReference type="SMART" id="SM00353">
    <property type="entry name" value="HLH"/>
    <property type="match status" value="1"/>
</dbReference>
<dbReference type="InterPro" id="IPR011598">
    <property type="entry name" value="bHLH_dom"/>
</dbReference>
<feature type="compositionally biased region" description="Basic and acidic residues" evidence="3">
    <location>
        <begin position="282"/>
        <end position="292"/>
    </location>
</feature>
<reference evidence="7" key="1">
    <citation type="journal article" date="2008" name="Biol. Bull.">
        <title>cDNA sequences for transcription factors and signaling proteins of the hemichordate Saccoglossus kowalevskii: efficacy of the expressed sequence tag (EST) approach for evolutionary and developmental studies of a new organism.</title>
        <authorList>
            <person name="Freeman R.M. Jr."/>
            <person name="Wu M."/>
            <person name="Cordonnier-Pratt M.M."/>
            <person name="Pratt L.H."/>
            <person name="Gruber C.E."/>
            <person name="Smith M."/>
            <person name="Lander E.S."/>
            <person name="Stange-Thomann N."/>
            <person name="Lowe C.J."/>
            <person name="Gerhart J."/>
            <person name="Kirschner M."/>
        </authorList>
    </citation>
    <scope>NUCLEOTIDE SEQUENCE</scope>
</reference>
<evidence type="ECO:0000313" key="7">
    <source>
        <dbReference type="RefSeq" id="NP_001158444.1"/>
    </source>
</evidence>
<dbReference type="InterPro" id="IPR002418">
    <property type="entry name" value="Tscrpt_reg_Myc"/>
</dbReference>
<reference evidence="7" key="3">
    <citation type="submission" date="2025-05" db="UniProtKB">
        <authorList>
            <consortium name="RefSeq"/>
        </authorList>
    </citation>
    <scope>IDENTIFICATION</scope>
</reference>
<dbReference type="PANTHER" id="PTHR45851">
    <property type="entry name" value="MYC PROTO-ONCOGENE"/>
    <property type="match status" value="1"/>
</dbReference>
<dbReference type="Proteomes" id="UP000694865">
    <property type="component" value="Unplaced"/>
</dbReference>
<dbReference type="SUPFAM" id="SSF47459">
    <property type="entry name" value="HLH, helix-loop-helix DNA-binding domain"/>
    <property type="match status" value="1"/>
</dbReference>
<dbReference type="InterPro" id="IPR050433">
    <property type="entry name" value="Myc_transcription_factors"/>
</dbReference>
<dbReference type="Gene3D" id="4.10.280.10">
    <property type="entry name" value="Helix-loop-helix DNA-binding domain"/>
    <property type="match status" value="1"/>
</dbReference>
<dbReference type="GO" id="GO:0005634">
    <property type="term" value="C:nucleus"/>
    <property type="evidence" value="ECO:0007669"/>
    <property type="project" value="UniProtKB-SubCell"/>
</dbReference>
<name>B5THP1_SACKO</name>
<evidence type="ECO:0000256" key="1">
    <source>
        <dbReference type="ARBA" id="ARBA00023125"/>
    </source>
</evidence>
<feature type="compositionally biased region" description="Low complexity" evidence="3">
    <location>
        <begin position="195"/>
        <end position="214"/>
    </location>
</feature>
<dbReference type="PROSITE" id="PS50888">
    <property type="entry name" value="BHLH"/>
    <property type="match status" value="1"/>
</dbReference>
<keyword evidence="6" id="KW-1185">Reference proteome</keyword>
<evidence type="ECO:0000256" key="3">
    <source>
        <dbReference type="SAM" id="MobiDB-lite"/>
    </source>
</evidence>
<dbReference type="CTD" id="4609"/>
<dbReference type="InterPro" id="IPR012682">
    <property type="entry name" value="Tscrpt_reg_Myc_N"/>
</dbReference>
<protein>
    <submittedName>
        <fullName evidence="5">Myc protein</fullName>
    </submittedName>
    <submittedName>
        <fullName evidence="7">Myc proto-oncogene protein</fullName>
    </submittedName>
</protein>
<dbReference type="PIRSF" id="PIRSF001705">
    <property type="entry name" value="Myc_protein"/>
    <property type="match status" value="1"/>
</dbReference>
<dbReference type="AlphaFoldDB" id="B5THP1"/>
<dbReference type="GeneID" id="100303478"/>
<gene>
    <name evidence="5 7" type="primary">myc</name>
</gene>
<feature type="compositionally biased region" description="Low complexity" evidence="3">
    <location>
        <begin position="255"/>
        <end position="276"/>
    </location>
</feature>
<feature type="compositionally biased region" description="Basic residues" evidence="3">
    <location>
        <begin position="218"/>
        <end position="230"/>
    </location>
</feature>
<sequence length="372" mass="41577">MPEMEPEQRIQSILDYDKYQPYFLGHDENEEFYGATHTPSPSEDIWKKFELLPTPPRSPGRPAPIPLLSVVAEALQQVSETLDDDNHTQTFVFPDLSNLKSNLIQDCMWSGGNNGTPEETTKGETTLPAAIAACLTPPPLDYAVAECVDPTAVFPYPLNDPKDQLSGPSQSDSEEEIDVVTVAEKLQQPPKRKVTAPATPASNTATTTTNTTSSITLKRVRPSHNHHNHHSYSTPAKKTKQELSMAELKALMQQSNGGRRTPGNSRPGSRSSSRPSSDSEDNDKRATHNVLERKRRNDLKTSFLTLRDNVPELENQERAPKVVILRKATDHIQQITADELLLVKDKEGLKKRNVILLDKLNRLKNDLNFMLY</sequence>
<keyword evidence="2" id="KW-0539">Nucleus</keyword>
<dbReference type="Pfam" id="PF01056">
    <property type="entry name" value="Myc_N"/>
    <property type="match status" value="2"/>
</dbReference>
<organism evidence="5">
    <name type="scientific">Saccoglossus kowalevskii</name>
    <name type="common">Acorn worm</name>
    <dbReference type="NCBI Taxonomy" id="10224"/>
    <lineage>
        <taxon>Eukaryota</taxon>
        <taxon>Metazoa</taxon>
        <taxon>Hemichordata</taxon>
        <taxon>Enteropneusta</taxon>
        <taxon>Harrimaniidae</taxon>
        <taxon>Saccoglossus</taxon>
    </lineage>
</organism>
<feature type="domain" description="BHLH" evidence="4">
    <location>
        <begin position="283"/>
        <end position="335"/>
    </location>
</feature>
<proteinExistence type="evidence at transcript level"/>